<evidence type="ECO:0000256" key="4">
    <source>
        <dbReference type="ARBA" id="ARBA00023136"/>
    </source>
</evidence>
<gene>
    <name evidence="7" type="ORF">J4D97_17200</name>
</gene>
<protein>
    <submittedName>
        <fullName evidence="7">Sodium:calcium antiporter</fullName>
    </submittedName>
</protein>
<comment type="subcellular location">
    <subcellularLocation>
        <location evidence="1">Membrane</location>
        <topology evidence="1">Multi-pass membrane protein</topology>
    </subcellularLocation>
</comment>
<proteinExistence type="predicted"/>
<feature type="transmembrane region" description="Helical" evidence="5">
    <location>
        <begin position="265"/>
        <end position="289"/>
    </location>
</feature>
<feature type="transmembrane region" description="Helical" evidence="5">
    <location>
        <begin position="71"/>
        <end position="92"/>
    </location>
</feature>
<evidence type="ECO:0000256" key="2">
    <source>
        <dbReference type="ARBA" id="ARBA00022692"/>
    </source>
</evidence>
<dbReference type="RefSeq" id="WP_208308658.1">
    <property type="nucleotide sequence ID" value="NZ_JAGETX010000012.1"/>
</dbReference>
<feature type="transmembrane region" description="Helical" evidence="5">
    <location>
        <begin position="301"/>
        <end position="321"/>
    </location>
</feature>
<evidence type="ECO:0000313" key="7">
    <source>
        <dbReference type="EMBL" id="MBO3272393.1"/>
    </source>
</evidence>
<dbReference type="InterPro" id="IPR044880">
    <property type="entry name" value="NCX_ion-bd_dom_sf"/>
</dbReference>
<feature type="transmembrane region" description="Helical" evidence="5">
    <location>
        <begin position="201"/>
        <end position="219"/>
    </location>
</feature>
<sequence length="352" mass="36395">MSHLSPALLVALFAVAAIVVWQAGTYLSDTTDVLSQRLKLGDALGGLLLLAIVTNLPELVITVSAAMRGHLALAVGNLLGGIAVQTLVLVALDAFGQGHDKPLTYRVHTLKPVLEALLVVAVLTTVVLGTQLPAGLLGGRVSPAEVVLVLLWMGGVFLIGKAEHGLPWLAHAPAAVTGHPKTPDTTQQKQKPFTNSSTKRVALVFGAAALATLVAGWALEVSGEQLADQLGMTGLLFGATVLAAATSLPEVSTGLAALQLGKPELVVSDIFGGNAFLPVLFLLAALVSGKAVLPQAQASDLYLTGLGILLSSVYAVGLVFRSRRQVGRLGLDSWAVLALYVLGMLGLLFIKQ</sequence>
<dbReference type="InterPro" id="IPR004481">
    <property type="entry name" value="K/Na/Ca-exchanger"/>
</dbReference>
<keyword evidence="3 5" id="KW-1133">Transmembrane helix</keyword>
<dbReference type="InterPro" id="IPR004837">
    <property type="entry name" value="NaCa_Exmemb"/>
</dbReference>
<feature type="domain" description="Sodium/calcium exchanger membrane region" evidence="6">
    <location>
        <begin position="9"/>
        <end position="151"/>
    </location>
</feature>
<evidence type="ECO:0000259" key="6">
    <source>
        <dbReference type="Pfam" id="PF01699"/>
    </source>
</evidence>
<dbReference type="EMBL" id="JAGETX010000012">
    <property type="protein sequence ID" value="MBO3272393.1"/>
    <property type="molecule type" value="Genomic_DNA"/>
</dbReference>
<accession>A0ABS3TG72</accession>
<name>A0ABS3TG72_9BACT</name>
<feature type="transmembrane region" description="Helical" evidence="5">
    <location>
        <begin position="112"/>
        <end position="129"/>
    </location>
</feature>
<feature type="domain" description="Sodium/calcium exchanger membrane region" evidence="6">
    <location>
        <begin position="203"/>
        <end position="345"/>
    </location>
</feature>
<keyword evidence="4 5" id="KW-0472">Membrane</keyword>
<reference evidence="7 8" key="1">
    <citation type="submission" date="2021-03" db="EMBL/GenBank/DDBJ databases">
        <authorList>
            <person name="Kim M.K."/>
        </authorList>
    </citation>
    <scope>NUCLEOTIDE SEQUENCE [LARGE SCALE GENOMIC DNA]</scope>
    <source>
        <strain evidence="7 8">BT507</strain>
    </source>
</reference>
<dbReference type="PANTHER" id="PTHR10846">
    <property type="entry name" value="SODIUM/POTASSIUM/CALCIUM EXCHANGER"/>
    <property type="match status" value="1"/>
</dbReference>
<feature type="transmembrane region" description="Helical" evidence="5">
    <location>
        <begin position="333"/>
        <end position="350"/>
    </location>
</feature>
<comment type="caution">
    <text evidence="7">The sequence shown here is derived from an EMBL/GenBank/DDBJ whole genome shotgun (WGS) entry which is preliminary data.</text>
</comment>
<evidence type="ECO:0000256" key="5">
    <source>
        <dbReference type="SAM" id="Phobius"/>
    </source>
</evidence>
<dbReference type="Proteomes" id="UP000670527">
    <property type="component" value="Unassembled WGS sequence"/>
</dbReference>
<dbReference type="PANTHER" id="PTHR10846:SF8">
    <property type="entry name" value="INNER MEMBRANE PROTEIN YRBG"/>
    <property type="match status" value="1"/>
</dbReference>
<keyword evidence="8" id="KW-1185">Reference proteome</keyword>
<dbReference type="Pfam" id="PF01699">
    <property type="entry name" value="Na_Ca_ex"/>
    <property type="match status" value="2"/>
</dbReference>
<feature type="transmembrane region" description="Helical" evidence="5">
    <location>
        <begin position="46"/>
        <end position="64"/>
    </location>
</feature>
<organism evidence="7 8">
    <name type="scientific">Hymenobacter defluvii</name>
    <dbReference type="NCBI Taxonomy" id="2054411"/>
    <lineage>
        <taxon>Bacteria</taxon>
        <taxon>Pseudomonadati</taxon>
        <taxon>Bacteroidota</taxon>
        <taxon>Cytophagia</taxon>
        <taxon>Cytophagales</taxon>
        <taxon>Hymenobacteraceae</taxon>
        <taxon>Hymenobacter</taxon>
    </lineage>
</organism>
<keyword evidence="2 5" id="KW-0812">Transmembrane</keyword>
<dbReference type="Gene3D" id="1.20.1420.30">
    <property type="entry name" value="NCX, central ion-binding region"/>
    <property type="match status" value="1"/>
</dbReference>
<evidence type="ECO:0000313" key="8">
    <source>
        <dbReference type="Proteomes" id="UP000670527"/>
    </source>
</evidence>
<evidence type="ECO:0000256" key="1">
    <source>
        <dbReference type="ARBA" id="ARBA00004141"/>
    </source>
</evidence>
<evidence type="ECO:0000256" key="3">
    <source>
        <dbReference type="ARBA" id="ARBA00022989"/>
    </source>
</evidence>